<evidence type="ECO:0000313" key="4">
    <source>
        <dbReference type="Proteomes" id="UP001302652"/>
    </source>
</evidence>
<dbReference type="HAMAP" id="MF_00336">
    <property type="entry name" value="BioD"/>
    <property type="match status" value="1"/>
</dbReference>
<name>A0ABZ0ELZ0_9BURK</name>
<feature type="binding site" evidence="2">
    <location>
        <begin position="18"/>
        <end position="23"/>
    </location>
    <ligand>
        <name>ATP</name>
        <dbReference type="ChEBI" id="CHEBI:30616"/>
    </ligand>
</feature>
<feature type="binding site" evidence="2">
    <location>
        <begin position="121"/>
        <end position="124"/>
    </location>
    <ligand>
        <name>ATP</name>
        <dbReference type="ChEBI" id="CHEBI:30616"/>
    </ligand>
</feature>
<keyword evidence="2" id="KW-0547">Nucleotide-binding</keyword>
<feature type="binding site" evidence="2">
    <location>
        <begin position="214"/>
        <end position="216"/>
    </location>
    <ligand>
        <name>ATP</name>
        <dbReference type="ChEBI" id="CHEBI:30616"/>
    </ligand>
</feature>
<keyword evidence="2" id="KW-0460">Magnesium</keyword>
<feature type="binding site" evidence="2">
    <location>
        <begin position="181"/>
        <end position="182"/>
    </location>
    <ligand>
        <name>ATP</name>
        <dbReference type="ChEBI" id="CHEBI:30616"/>
    </ligand>
</feature>
<evidence type="ECO:0000256" key="1">
    <source>
        <dbReference type="ARBA" id="ARBA00022756"/>
    </source>
</evidence>
<keyword evidence="2" id="KW-0479">Metal-binding</keyword>
<comment type="cofactor">
    <cofactor evidence="2">
        <name>Mg(2+)</name>
        <dbReference type="ChEBI" id="CHEBI:18420"/>
    </cofactor>
</comment>
<keyword evidence="2" id="KW-0067">ATP-binding</keyword>
<accession>A0ABZ0ELZ0</accession>
<gene>
    <name evidence="2 3" type="primary">bioD</name>
    <name evidence="3" type="ORF">RW095_36120</name>
</gene>
<dbReference type="GO" id="GO:0004141">
    <property type="term" value="F:dethiobiotin synthase activity"/>
    <property type="evidence" value="ECO:0007669"/>
    <property type="project" value="UniProtKB-EC"/>
</dbReference>
<comment type="subcellular location">
    <subcellularLocation>
        <location evidence="2">Cytoplasm</location>
    </subcellularLocation>
</comment>
<dbReference type="Pfam" id="PF13500">
    <property type="entry name" value="AAA_26"/>
    <property type="match status" value="1"/>
</dbReference>
<evidence type="ECO:0000256" key="2">
    <source>
        <dbReference type="HAMAP-Rule" id="MF_00336"/>
    </source>
</evidence>
<dbReference type="Proteomes" id="UP001302652">
    <property type="component" value="Chromosome 1"/>
</dbReference>
<proteinExistence type="inferred from homology"/>
<comment type="subunit">
    <text evidence="2">Homodimer.</text>
</comment>
<evidence type="ECO:0000313" key="3">
    <source>
        <dbReference type="EMBL" id="WOD18192.1"/>
    </source>
</evidence>
<dbReference type="EC" id="6.3.3.3" evidence="2"/>
<keyword evidence="2" id="KW-0963">Cytoplasm</keyword>
<dbReference type="SUPFAM" id="SSF52540">
    <property type="entry name" value="P-loop containing nucleoside triphosphate hydrolases"/>
    <property type="match status" value="1"/>
</dbReference>
<feature type="binding site" evidence="2">
    <location>
        <position position="22"/>
    </location>
    <ligand>
        <name>Mg(2+)</name>
        <dbReference type="ChEBI" id="CHEBI:18420"/>
    </ligand>
</feature>
<sequence>MTNTNSALSLFVTGTDTEIGKTFVSCALLRGFVHEGLQAAAMKPIAAGAFELNGELHNEDADQLDAASNVLLPSAMRTPYLLKEPAAPHIAAALENVTFDIDHIVACHAQALQRADVVVVEGVGGFRVPLTTTHDTADLAVALKLPVVLVVGMRLGCISHALLTAEAIAARGLTLAGWVANRVDPDMTFPDENIAAIREHLAREHGAPLLGIVPHLRPAAPELAADQLDISMLLQTLRHAQR</sequence>
<organism evidence="3 4">
    <name type="scientific">Paraburkholderia kirstenboschensis</name>
    <dbReference type="NCBI Taxonomy" id="1245436"/>
    <lineage>
        <taxon>Bacteria</taxon>
        <taxon>Pseudomonadati</taxon>
        <taxon>Pseudomonadota</taxon>
        <taxon>Betaproteobacteria</taxon>
        <taxon>Burkholderiales</taxon>
        <taxon>Burkholderiaceae</taxon>
        <taxon>Paraburkholderia</taxon>
    </lineage>
</organism>
<dbReference type="Gene3D" id="3.40.50.300">
    <property type="entry name" value="P-loop containing nucleotide triphosphate hydrolases"/>
    <property type="match status" value="1"/>
</dbReference>
<feature type="binding site" evidence="2">
    <location>
        <position position="60"/>
    </location>
    <ligand>
        <name>ATP</name>
        <dbReference type="ChEBI" id="CHEBI:30616"/>
    </ligand>
</feature>
<protein>
    <recommendedName>
        <fullName evidence="2">ATP-dependent dethiobiotin synthetase BioD</fullName>
        <ecNumber evidence="2">6.3.3.3</ecNumber>
    </recommendedName>
    <alternativeName>
        <fullName evidence="2">DTB synthetase</fullName>
        <shortName evidence="2">DTBS</shortName>
    </alternativeName>
    <alternativeName>
        <fullName evidence="2">Dethiobiotin synthase</fullName>
    </alternativeName>
</protein>
<dbReference type="InterPro" id="IPR027417">
    <property type="entry name" value="P-loop_NTPase"/>
</dbReference>
<dbReference type="PIRSF" id="PIRSF006755">
    <property type="entry name" value="DTB_synth"/>
    <property type="match status" value="1"/>
</dbReference>
<dbReference type="RefSeq" id="WP_317020527.1">
    <property type="nucleotide sequence ID" value="NZ_CP136513.1"/>
</dbReference>
<dbReference type="EMBL" id="CP136513">
    <property type="protein sequence ID" value="WOD18192.1"/>
    <property type="molecule type" value="Genomic_DNA"/>
</dbReference>
<dbReference type="CDD" id="cd03109">
    <property type="entry name" value="DTBS"/>
    <property type="match status" value="1"/>
</dbReference>
<comment type="similarity">
    <text evidence="2">Belongs to the dethiobiotin synthetase family.</text>
</comment>
<keyword evidence="2 3" id="KW-0436">Ligase</keyword>
<comment type="pathway">
    <text evidence="2">Cofactor biosynthesis; biotin biosynthesis; biotin from 7,8-diaminononanoate: step 1/2.</text>
</comment>
<reference evidence="3 4" key="1">
    <citation type="submission" date="2023-10" db="EMBL/GenBank/DDBJ databases">
        <title>Surface-active antibiotics is a multifunctional adaptation for post-fire microbes.</title>
        <authorList>
            <person name="Liu M.D."/>
            <person name="Du Y."/>
            <person name="Koupaei S.K."/>
            <person name="Kim N.R."/>
            <person name="Zhang W."/>
            <person name="Traxler M.F."/>
        </authorList>
    </citation>
    <scope>NUCLEOTIDE SEQUENCE [LARGE SCALE GENOMIC DNA]</scope>
    <source>
        <strain evidence="3 4">F3</strain>
    </source>
</reference>
<comment type="caution">
    <text evidence="2">Lacks conserved residue(s) required for the propagation of feature annotation.</text>
</comment>
<feature type="active site" evidence="2">
    <location>
        <position position="43"/>
    </location>
</feature>
<comment type="function">
    <text evidence="2">Catalyzes a mechanistically unusual reaction, the ATP-dependent insertion of CO2 between the N7 and N8 nitrogen atoms of 7,8-diaminopelargonic acid (DAPA, also called 7,8-diammoniononanoate) to form a ureido ring.</text>
</comment>
<keyword evidence="1 2" id="KW-0093">Biotin biosynthesis</keyword>
<dbReference type="NCBIfam" id="TIGR00347">
    <property type="entry name" value="bioD"/>
    <property type="match status" value="1"/>
</dbReference>
<dbReference type="PANTHER" id="PTHR43210:SF5">
    <property type="entry name" value="DETHIOBIOTIN SYNTHETASE"/>
    <property type="match status" value="1"/>
</dbReference>
<feature type="binding site" evidence="2">
    <location>
        <position position="121"/>
    </location>
    <ligand>
        <name>Mg(2+)</name>
        <dbReference type="ChEBI" id="CHEBI:18420"/>
    </ligand>
</feature>
<dbReference type="InterPro" id="IPR004472">
    <property type="entry name" value="DTB_synth_BioD"/>
</dbReference>
<feature type="binding site" evidence="2">
    <location>
        <position position="60"/>
    </location>
    <ligand>
        <name>Mg(2+)</name>
        <dbReference type="ChEBI" id="CHEBI:18420"/>
    </ligand>
</feature>
<keyword evidence="4" id="KW-1185">Reference proteome</keyword>
<dbReference type="PANTHER" id="PTHR43210">
    <property type="entry name" value="DETHIOBIOTIN SYNTHETASE"/>
    <property type="match status" value="1"/>
</dbReference>
<comment type="catalytic activity">
    <reaction evidence="2">
        <text>(7R,8S)-7,8-diammoniononanoate + CO2 + ATP = (4R,5S)-dethiobiotin + ADP + phosphate + 3 H(+)</text>
        <dbReference type="Rhea" id="RHEA:15805"/>
        <dbReference type="ChEBI" id="CHEBI:15378"/>
        <dbReference type="ChEBI" id="CHEBI:16526"/>
        <dbReference type="ChEBI" id="CHEBI:30616"/>
        <dbReference type="ChEBI" id="CHEBI:43474"/>
        <dbReference type="ChEBI" id="CHEBI:149469"/>
        <dbReference type="ChEBI" id="CHEBI:149473"/>
        <dbReference type="ChEBI" id="CHEBI:456216"/>
        <dbReference type="EC" id="6.3.3.3"/>
    </reaction>
</comment>